<dbReference type="InterPro" id="IPR004104">
    <property type="entry name" value="Gfo/Idh/MocA-like_OxRdtase_C"/>
</dbReference>
<dbReference type="PANTHER" id="PTHR42840">
    <property type="entry name" value="NAD(P)-BINDING ROSSMANN-FOLD SUPERFAMILY PROTEIN-RELATED"/>
    <property type="match status" value="1"/>
</dbReference>
<name>A0A167VQH6_9HYPO</name>
<organism evidence="3 4">
    <name type="scientific">Niveomyces insectorum RCEF 264</name>
    <dbReference type="NCBI Taxonomy" id="1081102"/>
    <lineage>
        <taxon>Eukaryota</taxon>
        <taxon>Fungi</taxon>
        <taxon>Dikarya</taxon>
        <taxon>Ascomycota</taxon>
        <taxon>Pezizomycotina</taxon>
        <taxon>Sordariomycetes</taxon>
        <taxon>Hypocreomycetidae</taxon>
        <taxon>Hypocreales</taxon>
        <taxon>Cordycipitaceae</taxon>
        <taxon>Niveomyces</taxon>
    </lineage>
</organism>
<dbReference type="GO" id="GO:0016491">
    <property type="term" value="F:oxidoreductase activity"/>
    <property type="evidence" value="ECO:0007669"/>
    <property type="project" value="TreeGrafter"/>
</dbReference>
<reference evidence="3 4" key="1">
    <citation type="journal article" date="2016" name="Genome Biol. Evol.">
        <title>Divergent and convergent evolution of fungal pathogenicity.</title>
        <authorList>
            <person name="Shang Y."/>
            <person name="Xiao G."/>
            <person name="Zheng P."/>
            <person name="Cen K."/>
            <person name="Zhan S."/>
            <person name="Wang C."/>
        </authorList>
    </citation>
    <scope>NUCLEOTIDE SEQUENCE [LARGE SCALE GENOMIC DNA]</scope>
    <source>
        <strain evidence="3 4">RCEF 264</strain>
    </source>
</reference>
<dbReference type="InterPro" id="IPR036291">
    <property type="entry name" value="NAD(P)-bd_dom_sf"/>
</dbReference>
<dbReference type="Pfam" id="PF01408">
    <property type="entry name" value="GFO_IDH_MocA"/>
    <property type="match status" value="1"/>
</dbReference>
<dbReference type="GO" id="GO:0006740">
    <property type="term" value="P:NADPH regeneration"/>
    <property type="evidence" value="ECO:0007669"/>
    <property type="project" value="TreeGrafter"/>
</dbReference>
<dbReference type="PANTHER" id="PTHR42840:SF5">
    <property type="entry name" value="NAD(P)-BINDING ROSSMANN-FOLD SUPERFAMILY PROTEIN"/>
    <property type="match status" value="1"/>
</dbReference>
<evidence type="ECO:0000313" key="4">
    <source>
        <dbReference type="Proteomes" id="UP000076874"/>
    </source>
</evidence>
<dbReference type="Proteomes" id="UP000076874">
    <property type="component" value="Unassembled WGS sequence"/>
</dbReference>
<dbReference type="GO" id="GO:0005737">
    <property type="term" value="C:cytoplasm"/>
    <property type="evidence" value="ECO:0007669"/>
    <property type="project" value="TreeGrafter"/>
</dbReference>
<proteinExistence type="predicted"/>
<dbReference type="OrthoDB" id="64915at2759"/>
<dbReference type="SUPFAM" id="SSF51735">
    <property type="entry name" value="NAD(P)-binding Rossmann-fold domains"/>
    <property type="match status" value="1"/>
</dbReference>
<dbReference type="Gene3D" id="3.40.50.720">
    <property type="entry name" value="NAD(P)-binding Rossmann-like Domain"/>
    <property type="match status" value="1"/>
</dbReference>
<protein>
    <submittedName>
        <fullName evidence="3">Nuclear migration protein</fullName>
    </submittedName>
</protein>
<dbReference type="Gene3D" id="3.30.360.10">
    <property type="entry name" value="Dihydrodipicolinate Reductase, domain 2"/>
    <property type="match status" value="1"/>
</dbReference>
<feature type="domain" description="Gfo/Idh/MocA-like oxidoreductase C-terminal" evidence="2">
    <location>
        <begin position="164"/>
        <end position="366"/>
    </location>
</feature>
<dbReference type="SUPFAM" id="SSF55347">
    <property type="entry name" value="Glyceraldehyde-3-phosphate dehydrogenase-like, C-terminal domain"/>
    <property type="match status" value="1"/>
</dbReference>
<gene>
    <name evidence="3" type="ORF">SPI_04420</name>
</gene>
<evidence type="ECO:0000313" key="3">
    <source>
        <dbReference type="EMBL" id="OAA62880.1"/>
    </source>
</evidence>
<dbReference type="EMBL" id="AZHD01000006">
    <property type="protein sequence ID" value="OAA62880.1"/>
    <property type="molecule type" value="Genomic_DNA"/>
</dbReference>
<keyword evidence="4" id="KW-1185">Reference proteome</keyword>
<dbReference type="InterPro" id="IPR000683">
    <property type="entry name" value="Gfo/Idh/MocA-like_OxRdtase_N"/>
</dbReference>
<dbReference type="AlphaFoldDB" id="A0A167VQH6"/>
<sequence length="376" mass="39433">MAVGIALMGAGIFAQTEHLPAIEACNLLTLKAVYSRSQATAEALAAKATASSDFQTYFDEPAVPGRSLADLLARADIAAVAVCMPIALQPQAIRKVLAAGKHVISEKPVAETVASARSLLAEYRQACAAATAAGTRPSVWAVAENYRYQASLHLAADKVREIGGSLVTFHLSSSKFVGPDINYFNTPWRKVPTHPGGFLLDGGIHDLAGLRTLLNAVPNSADKNRITKVTSATSQLLEILPPIDTLRAVAVTAGGASGVLTMSFGTEFGPEFKASVTTTEGRVTWRQDRVTVVRRNPQEGQPPIEVTFPCAAGLPGYPAAEANGVKPEFAAFARSVADANGVVDPRQSPEEALADLELMEAMFDSGAAGGAPREIV</sequence>
<dbReference type="Pfam" id="PF02894">
    <property type="entry name" value="GFO_IDH_MocA_C"/>
    <property type="match status" value="1"/>
</dbReference>
<evidence type="ECO:0000259" key="1">
    <source>
        <dbReference type="Pfam" id="PF01408"/>
    </source>
</evidence>
<feature type="domain" description="Gfo/Idh/MocA-like oxidoreductase N-terminal" evidence="1">
    <location>
        <begin position="4"/>
        <end position="125"/>
    </location>
</feature>
<dbReference type="GO" id="GO:0000166">
    <property type="term" value="F:nucleotide binding"/>
    <property type="evidence" value="ECO:0007669"/>
    <property type="project" value="InterPro"/>
</dbReference>
<evidence type="ECO:0000259" key="2">
    <source>
        <dbReference type="Pfam" id="PF02894"/>
    </source>
</evidence>
<comment type="caution">
    <text evidence="3">The sequence shown here is derived from an EMBL/GenBank/DDBJ whole genome shotgun (WGS) entry which is preliminary data.</text>
</comment>
<accession>A0A167VQH6</accession>